<dbReference type="GO" id="GO:0003700">
    <property type="term" value="F:DNA-binding transcription factor activity"/>
    <property type="evidence" value="ECO:0007669"/>
    <property type="project" value="InterPro"/>
</dbReference>
<feature type="coiled-coil region" evidence="1">
    <location>
        <begin position="131"/>
        <end position="180"/>
    </location>
</feature>
<name>A0AAV5HKZ8_9ROSI</name>
<comment type="caution">
    <text evidence="3">The sequence shown here is derived from an EMBL/GenBank/DDBJ whole genome shotgun (WGS) entry which is preliminary data.</text>
</comment>
<proteinExistence type="predicted"/>
<evidence type="ECO:0000256" key="1">
    <source>
        <dbReference type="SAM" id="Coils"/>
    </source>
</evidence>
<dbReference type="Pfam" id="PF01486">
    <property type="entry name" value="K-box"/>
    <property type="match status" value="1"/>
</dbReference>
<dbReference type="InterPro" id="IPR002487">
    <property type="entry name" value="TF_Kbox"/>
</dbReference>
<gene>
    <name evidence="3" type="ORF">SLEP1_g3615</name>
</gene>
<evidence type="ECO:0000259" key="2">
    <source>
        <dbReference type="PROSITE" id="PS51297"/>
    </source>
</evidence>
<feature type="domain" description="K-box" evidence="2">
    <location>
        <begin position="97"/>
        <end position="187"/>
    </location>
</feature>
<organism evidence="3 4">
    <name type="scientific">Rubroshorea leprosula</name>
    <dbReference type="NCBI Taxonomy" id="152421"/>
    <lineage>
        <taxon>Eukaryota</taxon>
        <taxon>Viridiplantae</taxon>
        <taxon>Streptophyta</taxon>
        <taxon>Embryophyta</taxon>
        <taxon>Tracheophyta</taxon>
        <taxon>Spermatophyta</taxon>
        <taxon>Magnoliopsida</taxon>
        <taxon>eudicotyledons</taxon>
        <taxon>Gunneridae</taxon>
        <taxon>Pentapetalae</taxon>
        <taxon>rosids</taxon>
        <taxon>malvids</taxon>
        <taxon>Malvales</taxon>
        <taxon>Dipterocarpaceae</taxon>
        <taxon>Rubroshorea</taxon>
    </lineage>
</organism>
<dbReference type="GO" id="GO:0005634">
    <property type="term" value="C:nucleus"/>
    <property type="evidence" value="ECO:0007669"/>
    <property type="project" value="InterPro"/>
</dbReference>
<dbReference type="PROSITE" id="PS51297">
    <property type="entry name" value="K_BOX"/>
    <property type="match status" value="1"/>
</dbReference>
<dbReference type="EMBL" id="BPVZ01000003">
    <property type="protein sequence ID" value="GKU89482.1"/>
    <property type="molecule type" value="Genomic_DNA"/>
</dbReference>
<keyword evidence="1" id="KW-0175">Coiled coil</keyword>
<evidence type="ECO:0000313" key="3">
    <source>
        <dbReference type="EMBL" id="GKU89482.1"/>
    </source>
</evidence>
<protein>
    <recommendedName>
        <fullName evidence="2">K-box domain-containing protein</fullName>
    </recommendedName>
</protein>
<accession>A0AAV5HKZ8</accession>
<dbReference type="Proteomes" id="UP001054252">
    <property type="component" value="Unassembled WGS sequence"/>
</dbReference>
<keyword evidence="4" id="KW-1185">Reference proteome</keyword>
<reference evidence="3 4" key="1">
    <citation type="journal article" date="2021" name="Commun. Biol.">
        <title>The genome of Shorea leprosula (Dipterocarpaceae) highlights the ecological relevance of drought in aseasonal tropical rainforests.</title>
        <authorList>
            <person name="Ng K.K.S."/>
            <person name="Kobayashi M.J."/>
            <person name="Fawcett J.A."/>
            <person name="Hatakeyama M."/>
            <person name="Paape T."/>
            <person name="Ng C.H."/>
            <person name="Ang C.C."/>
            <person name="Tnah L.H."/>
            <person name="Lee C.T."/>
            <person name="Nishiyama T."/>
            <person name="Sese J."/>
            <person name="O'Brien M.J."/>
            <person name="Copetti D."/>
            <person name="Mohd Noor M.I."/>
            <person name="Ong R.C."/>
            <person name="Putra M."/>
            <person name="Sireger I.Z."/>
            <person name="Indrioko S."/>
            <person name="Kosugi Y."/>
            <person name="Izuno A."/>
            <person name="Isagi Y."/>
            <person name="Lee S.L."/>
            <person name="Shimizu K.K."/>
        </authorList>
    </citation>
    <scope>NUCLEOTIDE SEQUENCE [LARGE SCALE GENOMIC DNA]</scope>
    <source>
        <strain evidence="3">214</strain>
    </source>
</reference>
<sequence>MQPPVVGHLLWSEGPVDCFHDRARLEQHGQGKARTVWCAGRLQLAMNLVDHVGCYQWEKEKKEGLHGGLSSMQKSIERYSMYTKGIPTHKLEMEQHIQHMRIETENMVKKIEVLEVSKRKLLGQGLGSCSVEELQEIDSQLEQSLKNIRAREAQLHEEQIQELKAKERKLLKENVKLCEKCGGRKVMATTNPT</sequence>
<evidence type="ECO:0000313" key="4">
    <source>
        <dbReference type="Proteomes" id="UP001054252"/>
    </source>
</evidence>
<dbReference type="AlphaFoldDB" id="A0AAV5HKZ8"/>